<name>A0A323UTE9_9RHOO</name>
<organism evidence="1 2">
    <name type="scientific">Parazoarcus communis SWub3 = DSM 12120</name>
    <dbReference type="NCBI Taxonomy" id="1121029"/>
    <lineage>
        <taxon>Bacteria</taxon>
        <taxon>Pseudomonadati</taxon>
        <taxon>Pseudomonadota</taxon>
        <taxon>Betaproteobacteria</taxon>
        <taxon>Rhodocyclales</taxon>
        <taxon>Zoogloeaceae</taxon>
        <taxon>Parazoarcus</taxon>
    </lineage>
</organism>
<evidence type="ECO:0000313" key="2">
    <source>
        <dbReference type="Proteomes" id="UP000248259"/>
    </source>
</evidence>
<gene>
    <name evidence="1" type="ORF">DNK49_11610</name>
</gene>
<keyword evidence="2" id="KW-1185">Reference proteome</keyword>
<evidence type="ECO:0000313" key="1">
    <source>
        <dbReference type="EMBL" id="PZA16312.1"/>
    </source>
</evidence>
<reference evidence="1 2" key="1">
    <citation type="submission" date="2018-06" db="EMBL/GenBank/DDBJ databases">
        <title>Azoarcus communis strain SWub3 genome.</title>
        <authorList>
            <person name="Zorraquino Salvo V."/>
            <person name="Toubiana D."/>
            <person name="Blumwald E."/>
        </authorList>
    </citation>
    <scope>NUCLEOTIDE SEQUENCE [LARGE SCALE GENOMIC DNA]</scope>
    <source>
        <strain evidence="1 2">SWub3</strain>
    </source>
</reference>
<proteinExistence type="predicted"/>
<accession>A0A323UTE9</accession>
<dbReference type="AlphaFoldDB" id="A0A323UTE9"/>
<dbReference type="EMBL" id="QKOE01000007">
    <property type="protein sequence ID" value="PZA16312.1"/>
    <property type="molecule type" value="Genomic_DNA"/>
</dbReference>
<comment type="caution">
    <text evidence="1">The sequence shown here is derived from an EMBL/GenBank/DDBJ whole genome shotgun (WGS) entry which is preliminary data.</text>
</comment>
<sequence>MRLKPLIHLSVEAAHSSGFALGWEALVAFFLPILRFSIGLHSFQAVMSGMSVKLGGFPLGIVLLA</sequence>
<protein>
    <submittedName>
        <fullName evidence="1">Uncharacterized protein</fullName>
    </submittedName>
</protein>
<dbReference type="Proteomes" id="UP000248259">
    <property type="component" value="Unassembled WGS sequence"/>
</dbReference>